<evidence type="ECO:0000256" key="10">
    <source>
        <dbReference type="ARBA" id="ARBA00022884"/>
    </source>
</evidence>
<dbReference type="Pfam" id="PF22458">
    <property type="entry name" value="RsmF-B_ferredox"/>
    <property type="match status" value="1"/>
</dbReference>
<dbReference type="GO" id="GO:0003723">
    <property type="term" value="F:RNA binding"/>
    <property type="evidence" value="ECO:0007669"/>
    <property type="project" value="UniProtKB-UniRule"/>
</dbReference>
<keyword evidence="9 14" id="KW-0949">S-adenosyl-L-methionine</keyword>
<feature type="binding site" evidence="14">
    <location>
        <position position="275"/>
    </location>
    <ligand>
        <name>S-adenosyl-L-methionine</name>
        <dbReference type="ChEBI" id="CHEBI:59789"/>
    </ligand>
</feature>
<dbReference type="NCBIfam" id="NF008149">
    <property type="entry name" value="PRK10901.1"/>
    <property type="match status" value="1"/>
</dbReference>
<dbReference type="EMBL" id="QQOH01000004">
    <property type="protein sequence ID" value="RDE18794.1"/>
    <property type="molecule type" value="Genomic_DNA"/>
</dbReference>
<dbReference type="AlphaFoldDB" id="A0A369WDM3"/>
<dbReference type="Proteomes" id="UP000253769">
    <property type="component" value="Unassembled WGS sequence"/>
</dbReference>
<dbReference type="OrthoDB" id="9810297at2"/>
<evidence type="ECO:0000256" key="2">
    <source>
        <dbReference type="ARBA" id="ARBA00004496"/>
    </source>
</evidence>
<dbReference type="InterPro" id="IPR029063">
    <property type="entry name" value="SAM-dependent_MTases_sf"/>
</dbReference>
<comment type="subcellular location">
    <subcellularLocation>
        <location evidence="2">Cytoplasm</location>
    </subcellularLocation>
</comment>
<dbReference type="GO" id="GO:0005829">
    <property type="term" value="C:cytosol"/>
    <property type="evidence" value="ECO:0007669"/>
    <property type="project" value="TreeGrafter"/>
</dbReference>
<gene>
    <name evidence="16" type="ORF">DV711_14330</name>
</gene>
<dbReference type="InterPro" id="IPR004573">
    <property type="entry name" value="rRNA_ssu_MeTfrase_B"/>
</dbReference>
<dbReference type="FunFam" id="3.40.50.150:FF:000022">
    <property type="entry name" value="Ribosomal RNA small subunit methyltransferase B"/>
    <property type="match status" value="1"/>
</dbReference>
<dbReference type="Gene3D" id="1.10.287.730">
    <property type="entry name" value="Helix hairpin bin"/>
    <property type="match status" value="1"/>
</dbReference>
<keyword evidence="7 14" id="KW-0489">Methyltransferase</keyword>
<keyword evidence="8 14" id="KW-0808">Transferase</keyword>
<dbReference type="InterPro" id="IPR001678">
    <property type="entry name" value="MeTrfase_RsmB-F_NOP2_dom"/>
</dbReference>
<dbReference type="EC" id="2.1.1.176" evidence="4"/>
<dbReference type="Pfam" id="PF01189">
    <property type="entry name" value="Methyltr_RsmB-F"/>
    <property type="match status" value="1"/>
</dbReference>
<dbReference type="GO" id="GO:0070475">
    <property type="term" value="P:rRNA base methylation"/>
    <property type="evidence" value="ECO:0007669"/>
    <property type="project" value="TreeGrafter"/>
</dbReference>
<accession>A0A369WDM3</accession>
<dbReference type="InterPro" id="IPR054728">
    <property type="entry name" value="RsmB-like_ferredoxin"/>
</dbReference>
<evidence type="ECO:0000256" key="12">
    <source>
        <dbReference type="ARBA" id="ARBA00031088"/>
    </source>
</evidence>
<sequence length="432" mass="47872">MSVRLSATRVLTAILKHDGSLATSLPAQLEKLSESEHSLLRQLCYGSMRYYPQLQLLAEQLISKPLKRKDLDVQALVLLGLYQLAYLRIPAHAAISETVQVTAKLKKPWAKALVNGVLRNFQRQQASLEQQLSVRQEYSRAHPKWLIKALRQAWPEQANEIMAQNNAQAPMSLRVNRLRGNRDDYAQQLQQAGIDFELCRFSSDGITLAQPRDVNQLPGFTEGLVSVQDEAAQLAAALLAPEPGERVLDACAAPGGKTCHLLEQQPDLAGCLALDMSELRLGRVRQNLDRLALDCELLCADAAASDWWDGQPFDRILLDAPCSASGVIRRNPDIKYLRQAEDIATLAHLQGQILRNLWPMLKPGGRLLYATCSVLPQENAEQISGFIADQADARELTLEANWGIACSAGRQLFPQPDGHDGFYYALLEKTPG</sequence>
<dbReference type="InterPro" id="IPR035926">
    <property type="entry name" value="NusB-like_sf"/>
</dbReference>
<comment type="catalytic activity">
    <reaction evidence="13">
        <text>cytidine(967) in 16S rRNA + S-adenosyl-L-methionine = 5-methylcytidine(967) in 16S rRNA + S-adenosyl-L-homocysteine + H(+)</text>
        <dbReference type="Rhea" id="RHEA:42748"/>
        <dbReference type="Rhea" id="RHEA-COMP:10219"/>
        <dbReference type="Rhea" id="RHEA-COMP:10220"/>
        <dbReference type="ChEBI" id="CHEBI:15378"/>
        <dbReference type="ChEBI" id="CHEBI:57856"/>
        <dbReference type="ChEBI" id="CHEBI:59789"/>
        <dbReference type="ChEBI" id="CHEBI:74483"/>
        <dbReference type="ChEBI" id="CHEBI:82748"/>
        <dbReference type="EC" id="2.1.1.176"/>
    </reaction>
</comment>
<evidence type="ECO:0000256" key="5">
    <source>
        <dbReference type="ARBA" id="ARBA00022490"/>
    </source>
</evidence>
<dbReference type="CDD" id="cd02440">
    <property type="entry name" value="AdoMet_MTases"/>
    <property type="match status" value="1"/>
</dbReference>
<dbReference type="Gene3D" id="3.40.50.150">
    <property type="entry name" value="Vaccinia Virus protein VP39"/>
    <property type="match status" value="1"/>
</dbReference>
<dbReference type="RefSeq" id="WP_114696409.1">
    <property type="nucleotide sequence ID" value="NZ_QQOH01000004.1"/>
</dbReference>
<evidence type="ECO:0000256" key="4">
    <source>
        <dbReference type="ARBA" id="ARBA00012140"/>
    </source>
</evidence>
<dbReference type="InterPro" id="IPR018314">
    <property type="entry name" value="RsmB/NOL1/NOP2-like_CS"/>
</dbReference>
<dbReference type="PRINTS" id="PR02008">
    <property type="entry name" value="RCMTFAMILY"/>
</dbReference>
<proteinExistence type="inferred from homology"/>
<comment type="similarity">
    <text evidence="3 14">Belongs to the class I-like SAM-binding methyltransferase superfamily. RsmB/NOP family.</text>
</comment>
<feature type="active site" description="Nucleophile" evidence="14">
    <location>
        <position position="372"/>
    </location>
</feature>
<evidence type="ECO:0000313" key="17">
    <source>
        <dbReference type="Proteomes" id="UP000253769"/>
    </source>
</evidence>
<keyword evidence="17" id="KW-1185">Reference proteome</keyword>
<reference evidence="16 17" key="1">
    <citation type="submission" date="2018-07" db="EMBL/GenBank/DDBJ databases">
        <title>Motiliproteus coralliicola sp. nov., a bacterium isolated from Coral.</title>
        <authorList>
            <person name="Wang G."/>
        </authorList>
    </citation>
    <scope>NUCLEOTIDE SEQUENCE [LARGE SCALE GENOMIC DNA]</scope>
    <source>
        <strain evidence="16 17">C34</strain>
    </source>
</reference>
<organism evidence="16 17">
    <name type="scientific">Motiliproteus coralliicola</name>
    <dbReference type="NCBI Taxonomy" id="2283196"/>
    <lineage>
        <taxon>Bacteria</taxon>
        <taxon>Pseudomonadati</taxon>
        <taxon>Pseudomonadota</taxon>
        <taxon>Gammaproteobacteria</taxon>
        <taxon>Oceanospirillales</taxon>
        <taxon>Oceanospirillaceae</taxon>
        <taxon>Motiliproteus</taxon>
    </lineage>
</organism>
<evidence type="ECO:0000256" key="14">
    <source>
        <dbReference type="PROSITE-ProRule" id="PRU01023"/>
    </source>
</evidence>
<feature type="binding site" evidence="14">
    <location>
        <begin position="251"/>
        <end position="257"/>
    </location>
    <ligand>
        <name>S-adenosyl-L-methionine</name>
        <dbReference type="ChEBI" id="CHEBI:59789"/>
    </ligand>
</feature>
<dbReference type="InterPro" id="IPR023267">
    <property type="entry name" value="RCMT"/>
</dbReference>
<dbReference type="PROSITE" id="PS01153">
    <property type="entry name" value="NOL1_NOP2_SUN"/>
    <property type="match status" value="1"/>
</dbReference>
<dbReference type="FunFam" id="3.30.70.1170:FF:000002">
    <property type="entry name" value="Ribosomal RNA small subunit methyltransferase B"/>
    <property type="match status" value="1"/>
</dbReference>
<keyword evidence="5" id="KW-0963">Cytoplasm</keyword>
<keyword evidence="6" id="KW-0698">rRNA processing</keyword>
<dbReference type="GO" id="GO:0009383">
    <property type="term" value="F:rRNA (cytosine-C5-)-methyltransferase activity"/>
    <property type="evidence" value="ECO:0007669"/>
    <property type="project" value="TreeGrafter"/>
</dbReference>
<evidence type="ECO:0000256" key="9">
    <source>
        <dbReference type="ARBA" id="ARBA00022691"/>
    </source>
</evidence>
<comment type="caution">
    <text evidence="16">The sequence shown here is derived from an EMBL/GenBank/DDBJ whole genome shotgun (WGS) entry which is preliminary data.</text>
</comment>
<name>A0A369WDM3_9GAMM</name>
<keyword evidence="10 14" id="KW-0694">RNA-binding</keyword>
<protein>
    <recommendedName>
        <fullName evidence="4">16S rRNA (cytosine(967)-C(5))-methyltransferase</fullName>
        <ecNumber evidence="4">2.1.1.176</ecNumber>
    </recommendedName>
    <alternativeName>
        <fullName evidence="11">16S rRNA m5C967 methyltransferase</fullName>
    </alternativeName>
    <alternativeName>
        <fullName evidence="12">rRNA (cytosine-C(5)-)-methyltransferase RsmB</fullName>
    </alternativeName>
</protein>
<feature type="binding site" evidence="14">
    <location>
        <position position="301"/>
    </location>
    <ligand>
        <name>S-adenosyl-L-methionine</name>
        <dbReference type="ChEBI" id="CHEBI:59789"/>
    </ligand>
</feature>
<dbReference type="PANTHER" id="PTHR22807">
    <property type="entry name" value="NOP2 YEAST -RELATED NOL1/NOP2/FMU SUN DOMAIN-CONTAINING"/>
    <property type="match status" value="1"/>
</dbReference>
<evidence type="ECO:0000259" key="15">
    <source>
        <dbReference type="PROSITE" id="PS51686"/>
    </source>
</evidence>
<evidence type="ECO:0000256" key="13">
    <source>
        <dbReference type="ARBA" id="ARBA00047283"/>
    </source>
</evidence>
<dbReference type="InterPro" id="IPR049560">
    <property type="entry name" value="MeTrfase_RsmB-F_NOP2_cat"/>
</dbReference>
<dbReference type="InterPro" id="IPR006027">
    <property type="entry name" value="NusB_RsmB_TIM44"/>
</dbReference>
<dbReference type="PROSITE" id="PS51686">
    <property type="entry name" value="SAM_MT_RSMB_NOP"/>
    <property type="match status" value="1"/>
</dbReference>
<dbReference type="Gene3D" id="3.30.70.1170">
    <property type="entry name" value="Sun protein, domain 3"/>
    <property type="match status" value="1"/>
</dbReference>
<dbReference type="Gene3D" id="1.10.940.10">
    <property type="entry name" value="NusB-like"/>
    <property type="match status" value="1"/>
</dbReference>
<feature type="domain" description="SAM-dependent MTase RsmB/NOP-type" evidence="15">
    <location>
        <begin position="161"/>
        <end position="430"/>
    </location>
</feature>
<comment type="function">
    <text evidence="1">Specifically methylates the cytosine at position 967 (m5C967) of 16S rRNA.</text>
</comment>
<dbReference type="GO" id="GO:0006355">
    <property type="term" value="P:regulation of DNA-templated transcription"/>
    <property type="evidence" value="ECO:0007669"/>
    <property type="project" value="InterPro"/>
</dbReference>
<evidence type="ECO:0000256" key="3">
    <source>
        <dbReference type="ARBA" id="ARBA00007494"/>
    </source>
</evidence>
<evidence type="ECO:0000256" key="8">
    <source>
        <dbReference type="ARBA" id="ARBA00022679"/>
    </source>
</evidence>
<dbReference type="SUPFAM" id="SSF53335">
    <property type="entry name" value="S-adenosyl-L-methionine-dependent methyltransferases"/>
    <property type="match status" value="1"/>
</dbReference>
<dbReference type="PANTHER" id="PTHR22807:SF61">
    <property type="entry name" value="NOL1_NOP2_SUN FAMILY PROTEIN _ ANTITERMINATION NUSB DOMAIN-CONTAINING PROTEIN"/>
    <property type="match status" value="1"/>
</dbReference>
<evidence type="ECO:0000256" key="7">
    <source>
        <dbReference type="ARBA" id="ARBA00022603"/>
    </source>
</evidence>
<evidence type="ECO:0000313" key="16">
    <source>
        <dbReference type="EMBL" id="RDE18794.1"/>
    </source>
</evidence>
<evidence type="ECO:0000256" key="6">
    <source>
        <dbReference type="ARBA" id="ARBA00022552"/>
    </source>
</evidence>
<dbReference type="NCBIfam" id="TIGR00563">
    <property type="entry name" value="rsmB"/>
    <property type="match status" value="1"/>
</dbReference>
<feature type="binding site" evidence="14">
    <location>
        <position position="319"/>
    </location>
    <ligand>
        <name>S-adenosyl-L-methionine</name>
        <dbReference type="ChEBI" id="CHEBI:59789"/>
    </ligand>
</feature>
<evidence type="ECO:0000256" key="11">
    <source>
        <dbReference type="ARBA" id="ARBA00030399"/>
    </source>
</evidence>
<evidence type="ECO:0000256" key="1">
    <source>
        <dbReference type="ARBA" id="ARBA00002724"/>
    </source>
</evidence>
<dbReference type="NCBIfam" id="NF011494">
    <property type="entry name" value="PRK14902.1"/>
    <property type="match status" value="1"/>
</dbReference>
<dbReference type="Pfam" id="PF01029">
    <property type="entry name" value="NusB"/>
    <property type="match status" value="1"/>
</dbReference>
<dbReference type="SUPFAM" id="SSF48013">
    <property type="entry name" value="NusB-like"/>
    <property type="match status" value="1"/>
</dbReference>